<evidence type="ECO:0008006" key="3">
    <source>
        <dbReference type="Google" id="ProtNLM"/>
    </source>
</evidence>
<name>A0A6G1VQ00_9BACT</name>
<comment type="caution">
    <text evidence="1">The sequence shown here is derived from an EMBL/GenBank/DDBJ whole genome shotgun (WGS) entry which is preliminary data.</text>
</comment>
<proteinExistence type="predicted"/>
<dbReference type="EMBL" id="VZAH01000094">
    <property type="protein sequence ID" value="MQP14711.1"/>
    <property type="molecule type" value="Genomic_DNA"/>
</dbReference>
<dbReference type="RefSeq" id="WP_153089669.1">
    <property type="nucleotide sequence ID" value="NZ_VZAH01000094.1"/>
</dbReference>
<dbReference type="Gene3D" id="3.40.50.1010">
    <property type="entry name" value="5'-nuclease"/>
    <property type="match status" value="1"/>
</dbReference>
<dbReference type="Proteomes" id="UP000477980">
    <property type="component" value="Unassembled WGS sequence"/>
</dbReference>
<organism evidence="1 2">
    <name type="scientific">Segatella copri</name>
    <dbReference type="NCBI Taxonomy" id="165179"/>
    <lineage>
        <taxon>Bacteria</taxon>
        <taxon>Pseudomonadati</taxon>
        <taxon>Bacteroidota</taxon>
        <taxon>Bacteroidia</taxon>
        <taxon>Bacteroidales</taxon>
        <taxon>Prevotellaceae</taxon>
        <taxon>Segatella</taxon>
    </lineage>
</organism>
<accession>A0A6G1VQ00</accession>
<dbReference type="SUPFAM" id="SSF88723">
    <property type="entry name" value="PIN domain-like"/>
    <property type="match status" value="1"/>
</dbReference>
<reference evidence="1 2" key="1">
    <citation type="submission" date="2019-09" db="EMBL/GenBank/DDBJ databases">
        <title>Distinct polysaccharide growth profiles of human intestinal Prevotella copri isolates.</title>
        <authorList>
            <person name="Fehlner-Peach H."/>
            <person name="Magnabosco C."/>
            <person name="Raghavan V."/>
            <person name="Scher J.U."/>
            <person name="Tett A."/>
            <person name="Cox L.M."/>
            <person name="Gottsegen C."/>
            <person name="Watters A."/>
            <person name="Wiltshire- Gordon J.D."/>
            <person name="Segata N."/>
            <person name="Bonneau R."/>
            <person name="Littman D.R."/>
        </authorList>
    </citation>
    <scope>NUCLEOTIDE SEQUENCE [LARGE SCALE GENOMIC DNA]</scope>
    <source>
        <strain evidence="2">iAA917</strain>
    </source>
</reference>
<evidence type="ECO:0000313" key="1">
    <source>
        <dbReference type="EMBL" id="MQP14711.1"/>
    </source>
</evidence>
<gene>
    <name evidence="1" type="ORF">F7D25_09895</name>
</gene>
<dbReference type="OrthoDB" id="1148871at2"/>
<protein>
    <recommendedName>
        <fullName evidence="3">PIN domain-containing protein</fullName>
    </recommendedName>
</protein>
<dbReference type="AlphaFoldDB" id="A0A6G1VQ00"/>
<dbReference type="InterPro" id="IPR029060">
    <property type="entry name" value="PIN-like_dom_sf"/>
</dbReference>
<sequence>MKIFCDTNIIAEFLEKRLQFEAVAKIIKLSPDKNTLFLSEGGFYTITFLVDKQLRRMNIYNPERLVNERKILLRILDTFQIVTASKAGLEQGVIDDKFKDLEDSYQYQAALNCNADVLLTINIKDFDGVKDKQQIKIMTPQTFVEQYQKSW</sequence>
<evidence type="ECO:0000313" key="2">
    <source>
        <dbReference type="Proteomes" id="UP000477980"/>
    </source>
</evidence>